<dbReference type="EMBL" id="JACKTI010000029">
    <property type="protein sequence ID" value="MCV7023678.1"/>
    <property type="molecule type" value="Genomic_DNA"/>
</dbReference>
<comment type="caution">
    <text evidence="1">The sequence shown here is derived from an EMBL/GenBank/DDBJ whole genome shotgun (WGS) entry which is preliminary data.</text>
</comment>
<proteinExistence type="predicted"/>
<organism evidence="1 2">
    <name type="scientific">Mycolicibacterium novocastrense</name>
    <name type="common">Mycobacterium novocastrense</name>
    <dbReference type="NCBI Taxonomy" id="59813"/>
    <lineage>
        <taxon>Bacteria</taxon>
        <taxon>Bacillati</taxon>
        <taxon>Actinomycetota</taxon>
        <taxon>Actinomycetes</taxon>
        <taxon>Mycobacteriales</taxon>
        <taxon>Mycobacteriaceae</taxon>
        <taxon>Mycolicibacterium</taxon>
    </lineage>
</organism>
<accession>A0AAW5SHZ1</accession>
<evidence type="ECO:0000313" key="2">
    <source>
        <dbReference type="Proteomes" id="UP001207528"/>
    </source>
</evidence>
<gene>
    <name evidence="1" type="ORF">H7I77_10000</name>
</gene>
<name>A0AAW5SHZ1_MYCNV</name>
<reference evidence="1" key="2">
    <citation type="journal article" date="2022" name="BMC Genomics">
        <title>Comparative genome analysis of mycobacteria focusing on tRNA and non-coding RNA.</title>
        <authorList>
            <person name="Behra P.R.K."/>
            <person name="Pettersson B.M.F."/>
            <person name="Ramesh M."/>
            <person name="Das S."/>
            <person name="Dasgupta S."/>
            <person name="Kirsebom L.A."/>
        </authorList>
    </citation>
    <scope>NUCLEOTIDE SEQUENCE</scope>
    <source>
        <strain evidence="1">DSM 44203</strain>
    </source>
</reference>
<reference evidence="1" key="1">
    <citation type="submission" date="2020-07" db="EMBL/GenBank/DDBJ databases">
        <authorList>
            <person name="Pettersson B.M.F."/>
            <person name="Behra P.R.K."/>
            <person name="Ramesh M."/>
            <person name="Das S."/>
            <person name="Dasgupta S."/>
            <person name="Kirsebom L.A."/>
        </authorList>
    </citation>
    <scope>NUCLEOTIDE SEQUENCE</scope>
    <source>
        <strain evidence="1">DSM 44203</strain>
    </source>
</reference>
<sequence length="582" mass="62656">MAARPTMRIWGAEHRFDKVRPLTRKLPEVPAAVPLYNRGRTRLLALDLDAKKHGRERVSDDRDRLLSWIADCGARAIVDTSTSGGAHILVPLTVAVTVEQIKPLMAALAAVCRTLDVTPMLNPAQGCLTAPGSPCREGGYRVLVGDLGDAEQLLRTRNPPQLLDLLAAQLAATNTTTAPASPPQVVEYFTGSGHHQSLAPRHRLHSPMPAAVTAFARTGVLPSDGRWPSRSEARQAVLTHAMWRGATLADIHRLAAPGQAWTGLSAAYERYGAQRHKALERDWDSAQRWLVATIPRFQTATHKKQHTGGRAQVPAQHRRWLAHAVWWCDLTLRSHPQRWAAAAVLQALAISSVRAGELVQGVPVVAVGGRSLSIAAGLLSESTAWAVLRALREMPGAPILLVAKGTGLHADRYALTTPDVCDPHPDAPGRPAVADVHHAWSVIGLQHRRLYETVITTGLDNPRDLAGAARTSISSTYNSIAELARIGLLRRQAGRLTPGETTLDDIAEQHRLAEARSARIAAHQAARIQWQAWLATRQIPPIAPPVDTGTVAVAPPATVDVISEADYLSAVMATGPPAALVP</sequence>
<protein>
    <submittedName>
        <fullName evidence="1">Uncharacterized protein</fullName>
    </submittedName>
</protein>
<dbReference type="AlphaFoldDB" id="A0AAW5SHZ1"/>
<dbReference type="Proteomes" id="UP001207528">
    <property type="component" value="Unassembled WGS sequence"/>
</dbReference>
<evidence type="ECO:0000313" key="1">
    <source>
        <dbReference type="EMBL" id="MCV7023678.1"/>
    </source>
</evidence>